<proteinExistence type="predicted"/>
<dbReference type="RefSeq" id="WP_071501811.1">
    <property type="nucleotide sequence ID" value="NZ_MORL01000001.1"/>
</dbReference>
<evidence type="ECO:0000313" key="2">
    <source>
        <dbReference type="Proteomes" id="UP000181790"/>
    </source>
</evidence>
<comment type="caution">
    <text evidence="1">The sequence shown here is derived from an EMBL/GenBank/DDBJ whole genome shotgun (WGS) entry which is preliminary data.</text>
</comment>
<dbReference type="Proteomes" id="UP000181790">
    <property type="component" value="Unassembled WGS sequence"/>
</dbReference>
<evidence type="ECO:0000313" key="1">
    <source>
        <dbReference type="EMBL" id="OIN61309.1"/>
    </source>
</evidence>
<dbReference type="AlphaFoldDB" id="A0A1S2VRA3"/>
<dbReference type="OrthoDB" id="893763at2"/>
<sequence length="160" mass="17855">MNEKKYISLDELKAGHPLRQHPFEGNASSVPEGYFDMLPSRVQARVAKKQHGFSVSWSWQRSVASMAGAGLVAALVWITWPARQEALDNESLSGVSNEAILSYLDEEGVTVDDLVDNAVQQSAVSSDSTLFRYLDVRPEDVRQHIDTHELYDPQTMEFGS</sequence>
<keyword evidence="2" id="KW-1185">Reference proteome</keyword>
<gene>
    <name evidence="1" type="ORF">BLX24_03345</name>
</gene>
<accession>A0A1S2VRA3</accession>
<protein>
    <submittedName>
        <fullName evidence="1">Uncharacterized protein</fullName>
    </submittedName>
</protein>
<reference evidence="1 2" key="1">
    <citation type="submission" date="2016-10" db="EMBL/GenBank/DDBJ databases">
        <title>Arsenicibacter rosenii gen. nov., sp. nov., an efficient arsenic-methylating bacterium isolated from an arsenic-contaminated paddy soil.</title>
        <authorList>
            <person name="Huang K."/>
        </authorList>
    </citation>
    <scope>NUCLEOTIDE SEQUENCE [LARGE SCALE GENOMIC DNA]</scope>
    <source>
        <strain evidence="1 2">SM-1</strain>
    </source>
</reference>
<name>A0A1S2VRA3_9BACT</name>
<organism evidence="1 2">
    <name type="scientific">Arsenicibacter rosenii</name>
    <dbReference type="NCBI Taxonomy" id="1750698"/>
    <lineage>
        <taxon>Bacteria</taxon>
        <taxon>Pseudomonadati</taxon>
        <taxon>Bacteroidota</taxon>
        <taxon>Cytophagia</taxon>
        <taxon>Cytophagales</taxon>
        <taxon>Spirosomataceae</taxon>
        <taxon>Arsenicibacter</taxon>
    </lineage>
</organism>
<dbReference type="EMBL" id="MORL01000001">
    <property type="protein sequence ID" value="OIN61309.1"/>
    <property type="molecule type" value="Genomic_DNA"/>
</dbReference>